<dbReference type="InterPro" id="IPR000944">
    <property type="entry name" value="Tscrpt_reg_Rrf2"/>
</dbReference>
<dbReference type="InterPro" id="IPR036388">
    <property type="entry name" value="WH-like_DNA-bd_sf"/>
</dbReference>
<feature type="domain" description="CBS" evidence="2">
    <location>
        <begin position="161"/>
        <end position="217"/>
    </location>
</feature>
<dbReference type="InterPro" id="IPR005104">
    <property type="entry name" value="WHTH_HrcA_DNA-bd"/>
</dbReference>
<evidence type="ECO:0000259" key="2">
    <source>
        <dbReference type="PROSITE" id="PS51371"/>
    </source>
</evidence>
<evidence type="ECO:0000313" key="3">
    <source>
        <dbReference type="EMBL" id="QOR93981.1"/>
    </source>
</evidence>
<dbReference type="Gene3D" id="3.10.580.10">
    <property type="entry name" value="CBS-domain"/>
    <property type="match status" value="1"/>
</dbReference>
<dbReference type="OrthoDB" id="64432at2157"/>
<evidence type="ECO:0000313" key="4">
    <source>
        <dbReference type="Proteomes" id="UP000593766"/>
    </source>
</evidence>
<dbReference type="AlphaFoldDB" id="A0A7M1UP41"/>
<dbReference type="Gene3D" id="1.10.10.10">
    <property type="entry name" value="Winged helix-like DNA-binding domain superfamily/Winged helix DNA-binding domain"/>
    <property type="match status" value="1"/>
</dbReference>
<dbReference type="GO" id="GO:0005829">
    <property type="term" value="C:cytosol"/>
    <property type="evidence" value="ECO:0007669"/>
    <property type="project" value="TreeGrafter"/>
</dbReference>
<keyword evidence="4" id="KW-1185">Reference proteome</keyword>
<proteinExistence type="predicted"/>
<dbReference type="InterPro" id="IPR046342">
    <property type="entry name" value="CBS_dom_sf"/>
</dbReference>
<reference evidence="3 4" key="1">
    <citation type="submission" date="2020-10" db="EMBL/GenBank/DDBJ databases">
        <title>Complete genome sequence of Thermosphaera aggregans strain 3507.</title>
        <authorList>
            <person name="Zayulina K.S."/>
            <person name="Elcheninov A.G."/>
            <person name="Toshchakov S.V."/>
            <person name="Kublanov I.V."/>
            <person name="Kochetkova T.V."/>
        </authorList>
    </citation>
    <scope>NUCLEOTIDE SEQUENCE [LARGE SCALE GENOMIC DNA]</scope>
    <source>
        <strain evidence="3 4">3507</strain>
    </source>
</reference>
<gene>
    <name evidence="3" type="ORF">IMZ38_04885</name>
</gene>
<dbReference type="Proteomes" id="UP000593766">
    <property type="component" value="Chromosome"/>
</dbReference>
<dbReference type="Pfam" id="PF00571">
    <property type="entry name" value="CBS"/>
    <property type="match status" value="1"/>
</dbReference>
<keyword evidence="1" id="KW-0129">CBS domain</keyword>
<accession>A0A7M1UP41</accession>
<dbReference type="InterPro" id="IPR000644">
    <property type="entry name" value="CBS_dom"/>
</dbReference>
<dbReference type="GO" id="GO:0003677">
    <property type="term" value="F:DNA binding"/>
    <property type="evidence" value="ECO:0007669"/>
    <property type="project" value="InterPro"/>
</dbReference>
<protein>
    <submittedName>
        <fullName evidence="3">Rrf2 family transcriptional regulator</fullName>
    </submittedName>
</protein>
<organism evidence="3 4">
    <name type="scientific">Thermosphaera chiliense</name>
    <dbReference type="NCBI Taxonomy" id="3402707"/>
    <lineage>
        <taxon>Archaea</taxon>
        <taxon>Thermoproteota</taxon>
        <taxon>Thermoprotei</taxon>
        <taxon>Desulfurococcales</taxon>
        <taxon>Desulfurococcaceae</taxon>
        <taxon>Thermosphaera</taxon>
    </lineage>
</organism>
<name>A0A7M1UP41_9CREN</name>
<dbReference type="PANTHER" id="PTHR33221:SF15">
    <property type="entry name" value="HTH-TYPE TRANSCRIPTIONAL REGULATOR YWGB-RELATED"/>
    <property type="match status" value="1"/>
</dbReference>
<sequence length="248" mass="27690">MVEMGFLTRFQQKILECLISLSEDYGRAVKSEEIAETLGVHPGSVRNALSVMRILGFVESKRGPFGGYLPTGKAISTITRRDRLSVMLLTSDGSSFKVSSTITACLTDKNLTLEIRNFTLKPFIRKGNRVVVCLGKYFVDGVIVDSDRVGRRVVVIVKRLVKPRSPVRIDSSESIRELLRQMSKKKAECALIFDKGRLVGYLSIFKLLKLLSNGQDVNTEAGRVAFKPPSSRMAQRFLEEGYCLFDDG</sequence>
<dbReference type="PROSITE" id="PS51371">
    <property type="entry name" value="CBS"/>
    <property type="match status" value="1"/>
</dbReference>
<dbReference type="EMBL" id="CP063144">
    <property type="protein sequence ID" value="QOR93981.1"/>
    <property type="molecule type" value="Genomic_DNA"/>
</dbReference>
<dbReference type="SUPFAM" id="SSF46785">
    <property type="entry name" value="Winged helix' DNA-binding domain"/>
    <property type="match status" value="1"/>
</dbReference>
<dbReference type="GO" id="GO:0003700">
    <property type="term" value="F:DNA-binding transcription factor activity"/>
    <property type="evidence" value="ECO:0007669"/>
    <property type="project" value="TreeGrafter"/>
</dbReference>
<evidence type="ECO:0000256" key="1">
    <source>
        <dbReference type="PROSITE-ProRule" id="PRU00703"/>
    </source>
</evidence>
<dbReference type="Pfam" id="PF03444">
    <property type="entry name" value="WHD_HrcA"/>
    <property type="match status" value="1"/>
</dbReference>
<dbReference type="PANTHER" id="PTHR33221">
    <property type="entry name" value="WINGED HELIX-TURN-HELIX TRANSCRIPTIONAL REGULATOR, RRF2 FAMILY"/>
    <property type="match status" value="1"/>
</dbReference>
<dbReference type="InterPro" id="IPR036390">
    <property type="entry name" value="WH_DNA-bd_sf"/>
</dbReference>
<dbReference type="SUPFAM" id="SSF54631">
    <property type="entry name" value="CBS-domain pair"/>
    <property type="match status" value="1"/>
</dbReference>
<dbReference type="KEGG" id="tcs:IMZ38_04885"/>